<dbReference type="Proteomes" id="UP000008809">
    <property type="component" value="Chromosome"/>
</dbReference>
<dbReference type="RefSeq" id="WP_011440402.1">
    <property type="nucleotide sequence ID" value="NC_007778.1"/>
</dbReference>
<name>Q2IZZ6_RHOP2</name>
<dbReference type="STRING" id="316058.RPB_1504"/>
<dbReference type="OrthoDB" id="9101320at2"/>
<dbReference type="EMBL" id="CP000250">
    <property type="protein sequence ID" value="ABD06214.1"/>
    <property type="molecule type" value="Genomic_DNA"/>
</dbReference>
<dbReference type="PANTHER" id="PTHR38593">
    <property type="entry name" value="BLR2558 PROTEIN"/>
    <property type="match status" value="1"/>
</dbReference>
<protein>
    <recommendedName>
        <fullName evidence="2">DUF4142 domain-containing protein</fullName>
    </recommendedName>
</protein>
<dbReference type="InterPro" id="IPR012347">
    <property type="entry name" value="Ferritin-like"/>
</dbReference>
<dbReference type="eggNOG" id="COG3652">
    <property type="taxonomic scope" value="Bacteria"/>
</dbReference>
<keyword evidence="4" id="KW-1185">Reference proteome</keyword>
<reference evidence="3 4" key="1">
    <citation type="submission" date="2006-01" db="EMBL/GenBank/DDBJ databases">
        <title>Complete sequence of Rhodopseudomonas palustris HaA2.</title>
        <authorList>
            <consortium name="US DOE Joint Genome Institute"/>
            <person name="Copeland A."/>
            <person name="Lucas S."/>
            <person name="Lapidus A."/>
            <person name="Barry K."/>
            <person name="Detter J.C."/>
            <person name="Glavina T."/>
            <person name="Hammon N."/>
            <person name="Israni S."/>
            <person name="Pitluck S."/>
            <person name="Chain P."/>
            <person name="Malfatti S."/>
            <person name="Shin M."/>
            <person name="Vergez L."/>
            <person name="Schmutz J."/>
            <person name="Larimer F."/>
            <person name="Land M."/>
            <person name="Hauser L."/>
            <person name="Pelletier D.A."/>
            <person name="Kyrpides N."/>
            <person name="Anderson I."/>
            <person name="Oda Y."/>
            <person name="Harwood C.S."/>
            <person name="Richardson P."/>
        </authorList>
    </citation>
    <scope>NUCLEOTIDE SEQUENCE [LARGE SCALE GENOMIC DNA]</scope>
    <source>
        <strain evidence="3 4">HaA2</strain>
    </source>
</reference>
<feature type="signal peptide" evidence="1">
    <location>
        <begin position="1"/>
        <end position="26"/>
    </location>
</feature>
<evidence type="ECO:0000313" key="4">
    <source>
        <dbReference type="Proteomes" id="UP000008809"/>
    </source>
</evidence>
<feature type="domain" description="DUF4142" evidence="2">
    <location>
        <begin position="44"/>
        <end position="180"/>
    </location>
</feature>
<organism evidence="3 4">
    <name type="scientific">Rhodopseudomonas palustris (strain HaA2)</name>
    <dbReference type="NCBI Taxonomy" id="316058"/>
    <lineage>
        <taxon>Bacteria</taxon>
        <taxon>Pseudomonadati</taxon>
        <taxon>Pseudomonadota</taxon>
        <taxon>Alphaproteobacteria</taxon>
        <taxon>Hyphomicrobiales</taxon>
        <taxon>Nitrobacteraceae</taxon>
        <taxon>Rhodopseudomonas</taxon>
    </lineage>
</organism>
<dbReference type="HOGENOM" id="CLU_079636_6_3_5"/>
<dbReference type="PANTHER" id="PTHR38593:SF1">
    <property type="entry name" value="BLR2558 PROTEIN"/>
    <property type="match status" value="1"/>
</dbReference>
<dbReference type="AlphaFoldDB" id="Q2IZZ6"/>
<evidence type="ECO:0000256" key="1">
    <source>
        <dbReference type="SAM" id="SignalP"/>
    </source>
</evidence>
<dbReference type="InterPro" id="IPR025419">
    <property type="entry name" value="DUF4142"/>
</dbReference>
<dbReference type="Pfam" id="PF13628">
    <property type="entry name" value="DUF4142"/>
    <property type="match status" value="1"/>
</dbReference>
<sequence length="193" mass="20655">MKRAAIALSCLTLAAQICLLPTQVSAQPATNQTGSGAAVRISADTQKFIQQVTISDLFELATARLALARGTDAQKAFANRMIEDHGKTSAELKRFIVVGKVDIDVPSQLDSAHQGKYDALNNARGEEFTALYTAQQVEAHNQAIALFERYAANGDNAELKEWAANTVPALKHHLQMAQALDRQGGQAAAPASK</sequence>
<accession>Q2IZZ6</accession>
<evidence type="ECO:0000259" key="2">
    <source>
        <dbReference type="Pfam" id="PF13628"/>
    </source>
</evidence>
<keyword evidence="1" id="KW-0732">Signal</keyword>
<dbReference type="KEGG" id="rpb:RPB_1504"/>
<proteinExistence type="predicted"/>
<feature type="chain" id="PRO_5004210687" description="DUF4142 domain-containing protein" evidence="1">
    <location>
        <begin position="27"/>
        <end position="193"/>
    </location>
</feature>
<gene>
    <name evidence="3" type="ordered locus">RPB_1504</name>
</gene>
<evidence type="ECO:0000313" key="3">
    <source>
        <dbReference type="EMBL" id="ABD06214.1"/>
    </source>
</evidence>
<dbReference type="Gene3D" id="1.20.1260.10">
    <property type="match status" value="1"/>
</dbReference>